<dbReference type="GO" id="GO:0046872">
    <property type="term" value="F:metal ion binding"/>
    <property type="evidence" value="ECO:0007669"/>
    <property type="project" value="UniProtKB-KW"/>
</dbReference>
<evidence type="ECO:0000313" key="6">
    <source>
        <dbReference type="EMBL" id="KEF59854.1"/>
    </source>
</evidence>
<accession>A0A072PID1</accession>
<gene>
    <name evidence="6" type="ORF">A1O9_04702</name>
</gene>
<evidence type="ECO:0008006" key="8">
    <source>
        <dbReference type="Google" id="ProtNLM"/>
    </source>
</evidence>
<keyword evidence="7" id="KW-1185">Reference proteome</keyword>
<comment type="caution">
    <text evidence="6">The sequence shown here is derived from an EMBL/GenBank/DDBJ whole genome shotgun (WGS) entry which is preliminary data.</text>
</comment>
<dbReference type="GO" id="GO:0016121">
    <property type="term" value="P:carotene catabolic process"/>
    <property type="evidence" value="ECO:0007669"/>
    <property type="project" value="TreeGrafter"/>
</dbReference>
<evidence type="ECO:0000256" key="5">
    <source>
        <dbReference type="PIRSR" id="PIRSR604294-1"/>
    </source>
</evidence>
<keyword evidence="3" id="KW-0560">Oxidoreductase</keyword>
<evidence type="ECO:0000313" key="7">
    <source>
        <dbReference type="Proteomes" id="UP000027920"/>
    </source>
</evidence>
<comment type="cofactor">
    <cofactor evidence="5">
        <name>Fe(2+)</name>
        <dbReference type="ChEBI" id="CHEBI:29033"/>
    </cofactor>
    <text evidence="5">Binds 1 Fe(2+) ion per subunit.</text>
</comment>
<proteinExistence type="inferred from homology"/>
<dbReference type="PANTHER" id="PTHR10543:SF24">
    <property type="entry name" value="CAROTENOID ISOMEROOXYGENASE"/>
    <property type="match status" value="1"/>
</dbReference>
<keyword evidence="2 5" id="KW-0479">Metal-binding</keyword>
<evidence type="ECO:0000256" key="3">
    <source>
        <dbReference type="ARBA" id="ARBA00023002"/>
    </source>
</evidence>
<dbReference type="STRING" id="1182545.A0A072PID1"/>
<dbReference type="HOGENOM" id="CLU_016472_1_2_1"/>
<dbReference type="RefSeq" id="XP_013262444.1">
    <property type="nucleotide sequence ID" value="XM_013406990.1"/>
</dbReference>
<feature type="binding site" evidence="5">
    <location>
        <position position="61"/>
    </location>
    <ligand>
        <name>Fe cation</name>
        <dbReference type="ChEBI" id="CHEBI:24875"/>
        <note>catalytic</note>
    </ligand>
</feature>
<dbReference type="InterPro" id="IPR004294">
    <property type="entry name" value="Carotenoid_Oase"/>
</dbReference>
<sequence length="284" mass="31026">MTQKYVVFVRNPISMNFSDPSKPVAQIMEVEEDIPTSFFVLSKEDGKLLAQYDAPSFTFFHSVNGYDFQTANGDTTIHIDLCSYDEATIPYREYTLSNVVDPAGPYANGTLTRYELADLNIHQYSLSGAPGRVTVASAIAGTGMELPRISKSASMNPSYRYVYATGGNGESAPGTLVPMGRLSNGLKITQAAFFNSIVKSDWATGKFLRWKPDNGESCPCEPIFIGRPGATEEDDGLVLTIVCDREGTRSVLVAMDGRTLTEVARAYMPQVYGLGPHGTFVEDY</sequence>
<dbReference type="VEuPathDB" id="FungiDB:A1O9_04702"/>
<reference evidence="6 7" key="1">
    <citation type="submission" date="2013-03" db="EMBL/GenBank/DDBJ databases">
        <title>The Genome Sequence of Exophiala aquamarina CBS 119918.</title>
        <authorList>
            <consortium name="The Broad Institute Genomics Platform"/>
            <person name="Cuomo C."/>
            <person name="de Hoog S."/>
            <person name="Gorbushina A."/>
            <person name="Walker B."/>
            <person name="Young S.K."/>
            <person name="Zeng Q."/>
            <person name="Gargeya S."/>
            <person name="Fitzgerald M."/>
            <person name="Haas B."/>
            <person name="Abouelleil A."/>
            <person name="Allen A.W."/>
            <person name="Alvarado L."/>
            <person name="Arachchi H.M."/>
            <person name="Berlin A.M."/>
            <person name="Chapman S.B."/>
            <person name="Gainer-Dewar J."/>
            <person name="Goldberg J."/>
            <person name="Griggs A."/>
            <person name="Gujja S."/>
            <person name="Hansen M."/>
            <person name="Howarth C."/>
            <person name="Imamovic A."/>
            <person name="Ireland A."/>
            <person name="Larimer J."/>
            <person name="McCowan C."/>
            <person name="Murphy C."/>
            <person name="Pearson M."/>
            <person name="Poon T.W."/>
            <person name="Priest M."/>
            <person name="Roberts A."/>
            <person name="Saif S."/>
            <person name="Shea T."/>
            <person name="Sisk P."/>
            <person name="Sykes S."/>
            <person name="Wortman J."/>
            <person name="Nusbaum C."/>
            <person name="Birren B."/>
        </authorList>
    </citation>
    <scope>NUCLEOTIDE SEQUENCE [LARGE SCALE GENOMIC DNA]</scope>
    <source>
        <strain evidence="6 7">CBS 119918</strain>
    </source>
</reference>
<evidence type="ECO:0000256" key="1">
    <source>
        <dbReference type="ARBA" id="ARBA00006787"/>
    </source>
</evidence>
<dbReference type="GeneID" id="25279631"/>
<feature type="binding site" evidence="5">
    <location>
        <position position="277"/>
    </location>
    <ligand>
        <name>Fe cation</name>
        <dbReference type="ChEBI" id="CHEBI:24875"/>
        <note>catalytic</note>
    </ligand>
</feature>
<dbReference type="AlphaFoldDB" id="A0A072PID1"/>
<comment type="similarity">
    <text evidence="1">Belongs to the carotenoid oxygenase family.</text>
</comment>
<dbReference type="EMBL" id="AMGV01000003">
    <property type="protein sequence ID" value="KEF59854.1"/>
    <property type="molecule type" value="Genomic_DNA"/>
</dbReference>
<dbReference type="Pfam" id="PF03055">
    <property type="entry name" value="RPE65"/>
    <property type="match status" value="1"/>
</dbReference>
<organism evidence="6 7">
    <name type="scientific">Exophiala aquamarina CBS 119918</name>
    <dbReference type="NCBI Taxonomy" id="1182545"/>
    <lineage>
        <taxon>Eukaryota</taxon>
        <taxon>Fungi</taxon>
        <taxon>Dikarya</taxon>
        <taxon>Ascomycota</taxon>
        <taxon>Pezizomycotina</taxon>
        <taxon>Eurotiomycetes</taxon>
        <taxon>Chaetothyriomycetidae</taxon>
        <taxon>Chaetothyriales</taxon>
        <taxon>Herpotrichiellaceae</taxon>
        <taxon>Exophiala</taxon>
    </lineage>
</organism>
<dbReference type="OrthoDB" id="407010at2759"/>
<dbReference type="Proteomes" id="UP000027920">
    <property type="component" value="Unassembled WGS sequence"/>
</dbReference>
<protein>
    <recommendedName>
        <fullName evidence="8">Beta-carotene 15,15'-monooxygenase</fullName>
    </recommendedName>
</protein>
<name>A0A072PID1_9EURO</name>
<evidence type="ECO:0000256" key="4">
    <source>
        <dbReference type="ARBA" id="ARBA00023004"/>
    </source>
</evidence>
<dbReference type="PANTHER" id="PTHR10543">
    <property type="entry name" value="BETA-CAROTENE DIOXYGENASE"/>
    <property type="match status" value="1"/>
</dbReference>
<dbReference type="GO" id="GO:0010436">
    <property type="term" value="F:carotenoid dioxygenase activity"/>
    <property type="evidence" value="ECO:0007669"/>
    <property type="project" value="TreeGrafter"/>
</dbReference>
<keyword evidence="4 5" id="KW-0408">Iron</keyword>
<evidence type="ECO:0000256" key="2">
    <source>
        <dbReference type="ARBA" id="ARBA00022723"/>
    </source>
</evidence>